<dbReference type="RefSeq" id="WP_349215871.1">
    <property type="nucleotide sequence ID" value="NZ_JBBMFA010000087.1"/>
</dbReference>
<proteinExistence type="predicted"/>
<gene>
    <name evidence="2" type="ORF">WMO24_07925</name>
</gene>
<keyword evidence="3" id="KW-1185">Reference proteome</keyword>
<keyword evidence="1" id="KW-0472">Membrane</keyword>
<dbReference type="Proteomes" id="UP001477672">
    <property type="component" value="Unassembled WGS sequence"/>
</dbReference>
<comment type="caution">
    <text evidence="2">The sequence shown here is derived from an EMBL/GenBank/DDBJ whole genome shotgun (WGS) entry which is preliminary data.</text>
</comment>
<dbReference type="GO" id="GO:0016301">
    <property type="term" value="F:kinase activity"/>
    <property type="evidence" value="ECO:0007669"/>
    <property type="project" value="UniProtKB-KW"/>
</dbReference>
<dbReference type="InterPro" id="IPR014867">
    <property type="entry name" value="Spore_coat_CotH_CotH2/3/7"/>
</dbReference>
<sequence>MKYTRRQTWMSALGLVACCAVIAAIVLVGVRLKLTRADPYLAGRDYLQAIHDTYHTKGAYTSDPLTSITFKSGNNSDLDFEIQGYFADRDLYLFLPPQVSERSLCASFTAQGTVRLNGRRLISGLTRADFSDGASLECGDAVYTVHIRRTSLPVIVFETFDDEPVYSKEQKVTAAISLYDAGGELTFRQTGSVRVRGNSTAQYPKLPYHVDLSEETSLLGLPASRDYVLLANFSDSSLLRNTITHTMAREMDIDAAMDSRFVELYMNGQYQGVYDLGTHVGVETVGLSEKGWIAELDARTAGTPLSWSSPVYGIPLKIKDLGEDIREKAAWKQIRQAVTGLEQALASPDFTYNGRRYTERIDLDSFAVNYLLQELSKNRDFHNPYSSFVYERDGILYMGPVWDMDQGYGNAAEELYTSADGLVQQVLWFERMAQDPEFQAAVREKFEQLRPFLDGLDTWLAEQHALLDNAATNNFIPTYIGLNDRMNTPADYSHKAMADELGSWISARAAWLAENLPG</sequence>
<organism evidence="2 3">
    <name type="scientific">Ruthenibacterium intestinale</name>
    <dbReference type="NCBI Taxonomy" id="3133163"/>
    <lineage>
        <taxon>Bacteria</taxon>
        <taxon>Bacillati</taxon>
        <taxon>Bacillota</taxon>
        <taxon>Clostridia</taxon>
        <taxon>Eubacteriales</taxon>
        <taxon>Oscillospiraceae</taxon>
        <taxon>Ruthenibacterium</taxon>
    </lineage>
</organism>
<keyword evidence="2" id="KW-0418">Kinase</keyword>
<keyword evidence="1" id="KW-1133">Transmembrane helix</keyword>
<feature type="transmembrane region" description="Helical" evidence="1">
    <location>
        <begin position="12"/>
        <end position="32"/>
    </location>
</feature>
<keyword evidence="1" id="KW-0812">Transmembrane</keyword>
<reference evidence="2 3" key="1">
    <citation type="submission" date="2024-03" db="EMBL/GenBank/DDBJ databases">
        <title>Human intestinal bacterial collection.</title>
        <authorList>
            <person name="Pauvert C."/>
            <person name="Hitch T.C.A."/>
            <person name="Clavel T."/>
        </authorList>
    </citation>
    <scope>NUCLEOTIDE SEQUENCE [LARGE SCALE GENOMIC DNA]</scope>
    <source>
        <strain evidence="2 3">CLA-JM-H11</strain>
    </source>
</reference>
<dbReference type="Pfam" id="PF08757">
    <property type="entry name" value="CotH"/>
    <property type="match status" value="1"/>
</dbReference>
<evidence type="ECO:0000313" key="3">
    <source>
        <dbReference type="Proteomes" id="UP001477672"/>
    </source>
</evidence>
<evidence type="ECO:0000313" key="2">
    <source>
        <dbReference type="EMBL" id="MEQ2520356.1"/>
    </source>
</evidence>
<dbReference type="PROSITE" id="PS51257">
    <property type="entry name" value="PROKAR_LIPOPROTEIN"/>
    <property type="match status" value="1"/>
</dbReference>
<name>A0ABV1GES7_9FIRM</name>
<dbReference type="EMBL" id="JBBMFA010000087">
    <property type="protein sequence ID" value="MEQ2520356.1"/>
    <property type="molecule type" value="Genomic_DNA"/>
</dbReference>
<keyword evidence="2" id="KW-0808">Transferase</keyword>
<evidence type="ECO:0000256" key="1">
    <source>
        <dbReference type="SAM" id="Phobius"/>
    </source>
</evidence>
<accession>A0ABV1GES7</accession>
<protein>
    <submittedName>
        <fullName evidence="2">CotH kinase family protein</fullName>
    </submittedName>
</protein>